<name>A0A251TUL8_HELAN</name>
<proteinExistence type="predicted"/>
<evidence type="ECO:0000256" key="1">
    <source>
        <dbReference type="SAM" id="Phobius"/>
    </source>
</evidence>
<dbReference type="AlphaFoldDB" id="A0A251TUL8"/>
<protein>
    <submittedName>
        <fullName evidence="2">Uncharacterized protein</fullName>
    </submittedName>
</protein>
<keyword evidence="1" id="KW-0472">Membrane</keyword>
<gene>
    <name evidence="2" type="ORF">HannXRQ_Chr09g0249311</name>
</gene>
<reference evidence="3" key="1">
    <citation type="journal article" date="2017" name="Nature">
        <title>The sunflower genome provides insights into oil metabolism, flowering and Asterid evolution.</title>
        <authorList>
            <person name="Badouin H."/>
            <person name="Gouzy J."/>
            <person name="Grassa C.J."/>
            <person name="Murat F."/>
            <person name="Staton S.E."/>
            <person name="Cottret L."/>
            <person name="Lelandais-Briere C."/>
            <person name="Owens G.L."/>
            <person name="Carrere S."/>
            <person name="Mayjonade B."/>
            <person name="Legrand L."/>
            <person name="Gill N."/>
            <person name="Kane N.C."/>
            <person name="Bowers J.E."/>
            <person name="Hubner S."/>
            <person name="Bellec A."/>
            <person name="Berard A."/>
            <person name="Berges H."/>
            <person name="Blanchet N."/>
            <person name="Boniface M.C."/>
            <person name="Brunel D."/>
            <person name="Catrice O."/>
            <person name="Chaidir N."/>
            <person name="Claudel C."/>
            <person name="Donnadieu C."/>
            <person name="Faraut T."/>
            <person name="Fievet G."/>
            <person name="Helmstetter N."/>
            <person name="King M."/>
            <person name="Knapp S.J."/>
            <person name="Lai Z."/>
            <person name="Le Paslier M.C."/>
            <person name="Lippi Y."/>
            <person name="Lorenzon L."/>
            <person name="Mandel J.R."/>
            <person name="Marage G."/>
            <person name="Marchand G."/>
            <person name="Marquand E."/>
            <person name="Bret-Mestries E."/>
            <person name="Morien E."/>
            <person name="Nambeesan S."/>
            <person name="Nguyen T."/>
            <person name="Pegot-Espagnet P."/>
            <person name="Pouilly N."/>
            <person name="Raftis F."/>
            <person name="Sallet E."/>
            <person name="Schiex T."/>
            <person name="Thomas J."/>
            <person name="Vandecasteele C."/>
            <person name="Vares D."/>
            <person name="Vear F."/>
            <person name="Vautrin S."/>
            <person name="Crespi M."/>
            <person name="Mangin B."/>
            <person name="Burke J.M."/>
            <person name="Salse J."/>
            <person name="Munos S."/>
            <person name="Vincourt P."/>
            <person name="Rieseberg L.H."/>
            <person name="Langlade N.B."/>
        </authorList>
    </citation>
    <scope>NUCLEOTIDE SEQUENCE [LARGE SCALE GENOMIC DNA]</scope>
    <source>
        <strain evidence="3">cv. SF193</strain>
    </source>
</reference>
<keyword evidence="3" id="KW-1185">Reference proteome</keyword>
<dbReference type="Proteomes" id="UP000215914">
    <property type="component" value="Chromosome 9"/>
</dbReference>
<evidence type="ECO:0000313" key="2">
    <source>
        <dbReference type="EMBL" id="OTG14433.1"/>
    </source>
</evidence>
<keyword evidence="1" id="KW-0812">Transmembrane</keyword>
<accession>A0A251TUL8</accession>
<dbReference type="EMBL" id="CM007898">
    <property type="protein sequence ID" value="OTG14433.1"/>
    <property type="molecule type" value="Genomic_DNA"/>
</dbReference>
<keyword evidence="1" id="KW-1133">Transmembrane helix</keyword>
<evidence type="ECO:0000313" key="3">
    <source>
        <dbReference type="Proteomes" id="UP000215914"/>
    </source>
</evidence>
<sequence length="70" mass="7504">MTVLVGDEGDSSILITGSSPAMTTKVPLIDHQLFASKSMAFSFVIMQIVCLLVCDLLTGSERIKIENLCA</sequence>
<dbReference type="InParanoid" id="A0A251TUL8"/>
<organism evidence="2 3">
    <name type="scientific">Helianthus annuus</name>
    <name type="common">Common sunflower</name>
    <dbReference type="NCBI Taxonomy" id="4232"/>
    <lineage>
        <taxon>Eukaryota</taxon>
        <taxon>Viridiplantae</taxon>
        <taxon>Streptophyta</taxon>
        <taxon>Embryophyta</taxon>
        <taxon>Tracheophyta</taxon>
        <taxon>Spermatophyta</taxon>
        <taxon>Magnoliopsida</taxon>
        <taxon>eudicotyledons</taxon>
        <taxon>Gunneridae</taxon>
        <taxon>Pentapetalae</taxon>
        <taxon>asterids</taxon>
        <taxon>campanulids</taxon>
        <taxon>Asterales</taxon>
        <taxon>Asteraceae</taxon>
        <taxon>Asteroideae</taxon>
        <taxon>Heliantheae alliance</taxon>
        <taxon>Heliantheae</taxon>
        <taxon>Helianthus</taxon>
    </lineage>
</organism>
<feature type="transmembrane region" description="Helical" evidence="1">
    <location>
        <begin position="39"/>
        <end position="58"/>
    </location>
</feature>